<dbReference type="AlphaFoldDB" id="A0A8R1EQX6"/>
<sequence length="47" mass="5581">IVARIVDAIDYFGNAEQVKKDMLLTNVEMYEEMTELIEKYKKLNENQ</sequence>
<proteinExistence type="predicted"/>
<accession>A0A8R1EQX6</accession>
<protein>
    <submittedName>
        <fullName evidence="1">Uncharacterized protein</fullName>
    </submittedName>
</protein>
<evidence type="ECO:0000313" key="2">
    <source>
        <dbReference type="Proteomes" id="UP000005237"/>
    </source>
</evidence>
<reference evidence="1" key="2">
    <citation type="submission" date="2022-06" db="UniProtKB">
        <authorList>
            <consortium name="EnsemblMetazoa"/>
        </authorList>
    </citation>
    <scope>IDENTIFICATION</scope>
    <source>
        <strain evidence="1">DF5081</strain>
    </source>
</reference>
<evidence type="ECO:0000313" key="1">
    <source>
        <dbReference type="EnsemblMetazoa" id="CJA38540.1"/>
    </source>
</evidence>
<reference evidence="2" key="1">
    <citation type="submission" date="2010-08" db="EMBL/GenBank/DDBJ databases">
        <authorList>
            <consortium name="Caenorhabditis japonica Sequencing Consortium"/>
            <person name="Wilson R.K."/>
        </authorList>
    </citation>
    <scope>NUCLEOTIDE SEQUENCE [LARGE SCALE GENOMIC DNA]</scope>
    <source>
        <strain evidence="2">DF5081</strain>
    </source>
</reference>
<dbReference type="EnsemblMetazoa" id="CJA38540.1">
    <property type="protein sequence ID" value="CJA38540.1"/>
    <property type="gene ID" value="WBGene00214387"/>
</dbReference>
<name>A0A8R1EQX6_CAEJA</name>
<dbReference type="Proteomes" id="UP000005237">
    <property type="component" value="Unassembled WGS sequence"/>
</dbReference>
<organism evidence="1 2">
    <name type="scientific">Caenorhabditis japonica</name>
    <dbReference type="NCBI Taxonomy" id="281687"/>
    <lineage>
        <taxon>Eukaryota</taxon>
        <taxon>Metazoa</taxon>
        <taxon>Ecdysozoa</taxon>
        <taxon>Nematoda</taxon>
        <taxon>Chromadorea</taxon>
        <taxon>Rhabditida</taxon>
        <taxon>Rhabditina</taxon>
        <taxon>Rhabditomorpha</taxon>
        <taxon>Rhabditoidea</taxon>
        <taxon>Rhabditidae</taxon>
        <taxon>Peloderinae</taxon>
        <taxon>Caenorhabditis</taxon>
    </lineage>
</organism>
<keyword evidence="2" id="KW-1185">Reference proteome</keyword>